<reference evidence="2 3" key="1">
    <citation type="journal article" date="2024" name="Science">
        <title>Giant polyketide synthase enzymes in the biosynthesis of giant marine polyether toxins.</title>
        <authorList>
            <person name="Fallon T.R."/>
            <person name="Shende V.V."/>
            <person name="Wierzbicki I.H."/>
            <person name="Pendleton A.L."/>
            <person name="Watervoot N.F."/>
            <person name="Auber R.P."/>
            <person name="Gonzalez D.J."/>
            <person name="Wisecaver J.H."/>
            <person name="Moore B.S."/>
        </authorList>
    </citation>
    <scope>NUCLEOTIDE SEQUENCE [LARGE SCALE GENOMIC DNA]</scope>
    <source>
        <strain evidence="2 3">12B1</strain>
    </source>
</reference>
<protein>
    <submittedName>
        <fullName evidence="2">Uncharacterized protein</fullName>
    </submittedName>
</protein>
<evidence type="ECO:0000313" key="2">
    <source>
        <dbReference type="EMBL" id="KAL1511544.1"/>
    </source>
</evidence>
<organism evidence="2 3">
    <name type="scientific">Prymnesium parvum</name>
    <name type="common">Toxic golden alga</name>
    <dbReference type="NCBI Taxonomy" id="97485"/>
    <lineage>
        <taxon>Eukaryota</taxon>
        <taxon>Haptista</taxon>
        <taxon>Haptophyta</taxon>
        <taxon>Prymnesiophyceae</taxon>
        <taxon>Prymnesiales</taxon>
        <taxon>Prymnesiaceae</taxon>
        <taxon>Prymnesium</taxon>
    </lineage>
</organism>
<keyword evidence="3" id="KW-1185">Reference proteome</keyword>
<accession>A0AB34J4U4</accession>
<name>A0AB34J4U4_PRYPA</name>
<dbReference type="InterPro" id="IPR029044">
    <property type="entry name" value="Nucleotide-diphossugar_trans"/>
</dbReference>
<dbReference type="Gene3D" id="3.90.550.10">
    <property type="entry name" value="Spore Coat Polysaccharide Biosynthesis Protein SpsA, Chain A"/>
    <property type="match status" value="1"/>
</dbReference>
<proteinExistence type="predicted"/>
<dbReference type="AlphaFoldDB" id="A0AB34J4U4"/>
<evidence type="ECO:0000313" key="3">
    <source>
        <dbReference type="Proteomes" id="UP001515480"/>
    </source>
</evidence>
<dbReference type="SUPFAM" id="SSF53448">
    <property type="entry name" value="Nucleotide-diphospho-sugar transferases"/>
    <property type="match status" value="1"/>
</dbReference>
<comment type="caution">
    <text evidence="2">The sequence shown here is derived from an EMBL/GenBank/DDBJ whole genome shotgun (WGS) entry which is preliminary data.</text>
</comment>
<dbReference type="Proteomes" id="UP001515480">
    <property type="component" value="Unassembled WGS sequence"/>
</dbReference>
<dbReference type="EMBL" id="JBGBPQ010000014">
    <property type="protein sequence ID" value="KAL1511544.1"/>
    <property type="molecule type" value="Genomic_DNA"/>
</dbReference>
<evidence type="ECO:0000256" key="1">
    <source>
        <dbReference type="SAM" id="MobiDB-lite"/>
    </source>
</evidence>
<feature type="region of interest" description="Disordered" evidence="1">
    <location>
        <begin position="56"/>
        <end position="91"/>
    </location>
</feature>
<sequence length="526" mass="58695">MLARRDARLLSPPRWCYHFRTERDCAQYYVESALRRCVWRRGESGGRGCQTLLPRAAKGAAARREAPRRSGGGRPAGAPPSTPGRTPHTEACGAQCAQEKAVAFFGAADGWAALLRQCVSLLSVARFHPHVGVFVLVPARRAAAWGAQLGAWGVRRVELVGLEAAAEAQFTRPRGSAYSAMTLHRLRMPELLGRRGYRFSVNVDPDVLCARQWDLRQVAEVEGISGRLVRQLHGLPSWLRQLPNASAAGAALARLLGVREAAVGAAVELNGGVVVFNNAHMRRVRWLELCAAVFATLSRARWRLEGDQDLVSCVLLAHPHVRHGQLHSEYNYGFGRDRELPLGHRIGRRLRYGLISGSLVNAHFVQDGKPWEVQNLSGYPSWKATARAAYLHEWLTVAYHLLANRTAARLRALFPLARGDVRPLSGQLHAILDLPTRQQCVCFLRALQREGEDVAWRVFDAELRLDLLPNSSRALRQKIRQAKVERVLAHRRRLERVLKGKKQWHEAAIRCGGEFNSTELLSLRKG</sequence>
<gene>
    <name evidence="2" type="ORF">AB1Y20_006338</name>
</gene>